<feature type="chain" id="PRO_5015119078" evidence="1">
    <location>
        <begin position="24"/>
        <end position="52"/>
    </location>
</feature>
<evidence type="ECO:0000313" key="2">
    <source>
        <dbReference type="EMBL" id="POG68450.1"/>
    </source>
</evidence>
<dbReference type="EMBL" id="AUPC02000152">
    <property type="protein sequence ID" value="POG68450.1"/>
    <property type="molecule type" value="Genomic_DNA"/>
</dbReference>
<reference evidence="2 3" key="2">
    <citation type="journal article" date="2018" name="New Phytol.">
        <title>High intraspecific genome diversity in the model arbuscular mycorrhizal symbiont Rhizophagus irregularis.</title>
        <authorList>
            <person name="Chen E.C.H."/>
            <person name="Morin E."/>
            <person name="Beaudet D."/>
            <person name="Noel J."/>
            <person name="Yildirir G."/>
            <person name="Ndikumana S."/>
            <person name="Charron P."/>
            <person name="St-Onge C."/>
            <person name="Giorgi J."/>
            <person name="Kruger M."/>
            <person name="Marton T."/>
            <person name="Ropars J."/>
            <person name="Grigoriev I.V."/>
            <person name="Hainaut M."/>
            <person name="Henrissat B."/>
            <person name="Roux C."/>
            <person name="Martin F."/>
            <person name="Corradi N."/>
        </authorList>
    </citation>
    <scope>NUCLEOTIDE SEQUENCE [LARGE SCALE GENOMIC DNA]</scope>
    <source>
        <strain evidence="2 3">DAOM 197198</strain>
    </source>
</reference>
<organism evidence="2 3">
    <name type="scientific">Rhizophagus irregularis (strain DAOM 181602 / DAOM 197198 / MUCL 43194)</name>
    <name type="common">Arbuscular mycorrhizal fungus</name>
    <name type="synonym">Glomus intraradices</name>
    <dbReference type="NCBI Taxonomy" id="747089"/>
    <lineage>
        <taxon>Eukaryota</taxon>
        <taxon>Fungi</taxon>
        <taxon>Fungi incertae sedis</taxon>
        <taxon>Mucoromycota</taxon>
        <taxon>Glomeromycotina</taxon>
        <taxon>Glomeromycetes</taxon>
        <taxon>Glomerales</taxon>
        <taxon>Glomeraceae</taxon>
        <taxon>Rhizophagus</taxon>
    </lineage>
</organism>
<protein>
    <submittedName>
        <fullName evidence="2">Uncharacterized protein</fullName>
    </submittedName>
</protein>
<evidence type="ECO:0000313" key="3">
    <source>
        <dbReference type="Proteomes" id="UP000018888"/>
    </source>
</evidence>
<keyword evidence="3" id="KW-1185">Reference proteome</keyword>
<comment type="caution">
    <text evidence="2">The sequence shown here is derived from an EMBL/GenBank/DDBJ whole genome shotgun (WGS) entry which is preliminary data.</text>
</comment>
<accession>A0A2P4PSX1</accession>
<dbReference type="AlphaFoldDB" id="A0A2P4PSX1"/>
<name>A0A2P4PSX1_RHIID</name>
<feature type="signal peptide" evidence="1">
    <location>
        <begin position="1"/>
        <end position="23"/>
    </location>
</feature>
<evidence type="ECO:0000256" key="1">
    <source>
        <dbReference type="SAM" id="SignalP"/>
    </source>
</evidence>
<sequence>MVMDLVIHLVWVVDFAVHSPCDASACDASVCGGPACGASACSEPCGGTYGGP</sequence>
<keyword evidence="1" id="KW-0732">Signal</keyword>
<gene>
    <name evidence="2" type="ORF">GLOIN_2v1636823</name>
</gene>
<dbReference type="Proteomes" id="UP000018888">
    <property type="component" value="Unassembled WGS sequence"/>
</dbReference>
<proteinExistence type="predicted"/>
<reference evidence="2 3" key="1">
    <citation type="journal article" date="2013" name="Proc. Natl. Acad. Sci. U.S.A.">
        <title>Genome of an arbuscular mycorrhizal fungus provides insight into the oldest plant symbiosis.</title>
        <authorList>
            <person name="Tisserant E."/>
            <person name="Malbreil M."/>
            <person name="Kuo A."/>
            <person name="Kohler A."/>
            <person name="Symeonidi A."/>
            <person name="Balestrini R."/>
            <person name="Charron P."/>
            <person name="Duensing N."/>
            <person name="Frei Dit Frey N."/>
            <person name="Gianinazzi-Pearson V."/>
            <person name="Gilbert L.B."/>
            <person name="Handa Y."/>
            <person name="Herr J.R."/>
            <person name="Hijri M."/>
            <person name="Koul R."/>
            <person name="Kawaguchi M."/>
            <person name="Krajinski F."/>
            <person name="Lammers P.J."/>
            <person name="Masclaux F.G."/>
            <person name="Murat C."/>
            <person name="Morin E."/>
            <person name="Ndikumana S."/>
            <person name="Pagni M."/>
            <person name="Petitpierre D."/>
            <person name="Requena N."/>
            <person name="Rosikiewicz P."/>
            <person name="Riley R."/>
            <person name="Saito K."/>
            <person name="San Clemente H."/>
            <person name="Shapiro H."/>
            <person name="van Tuinen D."/>
            <person name="Becard G."/>
            <person name="Bonfante P."/>
            <person name="Paszkowski U."/>
            <person name="Shachar-Hill Y.Y."/>
            <person name="Tuskan G.A."/>
            <person name="Young P.W."/>
            <person name="Sanders I.R."/>
            <person name="Henrissat B."/>
            <person name="Rensing S.A."/>
            <person name="Grigoriev I.V."/>
            <person name="Corradi N."/>
            <person name="Roux C."/>
            <person name="Martin F."/>
        </authorList>
    </citation>
    <scope>NUCLEOTIDE SEQUENCE [LARGE SCALE GENOMIC DNA]</scope>
    <source>
        <strain evidence="2 3">DAOM 197198</strain>
    </source>
</reference>